<accession>A0AAD7SF29</accession>
<evidence type="ECO:0000256" key="2">
    <source>
        <dbReference type="SAM" id="MobiDB-lite"/>
    </source>
</evidence>
<keyword evidence="4" id="KW-1185">Reference proteome</keyword>
<evidence type="ECO:0000313" key="3">
    <source>
        <dbReference type="EMBL" id="KAJ8401439.1"/>
    </source>
</evidence>
<feature type="region of interest" description="Disordered" evidence="2">
    <location>
        <begin position="194"/>
        <end position="240"/>
    </location>
</feature>
<feature type="coiled-coil region" evidence="1">
    <location>
        <begin position="148"/>
        <end position="175"/>
    </location>
</feature>
<keyword evidence="1" id="KW-0175">Coiled coil</keyword>
<dbReference type="EMBL" id="JAINUG010000070">
    <property type="protein sequence ID" value="KAJ8401439.1"/>
    <property type="molecule type" value="Genomic_DNA"/>
</dbReference>
<evidence type="ECO:0000256" key="1">
    <source>
        <dbReference type="SAM" id="Coils"/>
    </source>
</evidence>
<comment type="caution">
    <text evidence="3">The sequence shown here is derived from an EMBL/GenBank/DDBJ whole genome shotgun (WGS) entry which is preliminary data.</text>
</comment>
<sequence length="240" mass="26641">MCKLLAVGDLKGLLAKVLGMARMEDILNESGLQQAIGTPVFDGASFDLYRPKMWEAMRTDYPTKIDPKQLKGEMLGDTENPATYLHRQLKHWKQETEQVPERDALMTTMFQNSVVKAMPQPVKSTLEDVVGLNSKTHREFCDHVTHAVEKYRKDEQKLKEQVKEAQRKLTQLQLGELTKKDKKKVQAMVTAEAPGVGPEATVSSRGPLPTAACASEPGTTHSASDKCACTAPTMEKQTTK</sequence>
<dbReference type="AlphaFoldDB" id="A0AAD7SF29"/>
<evidence type="ECO:0000313" key="4">
    <source>
        <dbReference type="Proteomes" id="UP001221898"/>
    </source>
</evidence>
<gene>
    <name evidence="3" type="ORF">AAFF_G00383580</name>
</gene>
<name>A0AAD7SF29_9TELE</name>
<organism evidence="3 4">
    <name type="scientific">Aldrovandia affinis</name>
    <dbReference type="NCBI Taxonomy" id="143900"/>
    <lineage>
        <taxon>Eukaryota</taxon>
        <taxon>Metazoa</taxon>
        <taxon>Chordata</taxon>
        <taxon>Craniata</taxon>
        <taxon>Vertebrata</taxon>
        <taxon>Euteleostomi</taxon>
        <taxon>Actinopterygii</taxon>
        <taxon>Neopterygii</taxon>
        <taxon>Teleostei</taxon>
        <taxon>Notacanthiformes</taxon>
        <taxon>Halosauridae</taxon>
        <taxon>Aldrovandia</taxon>
    </lineage>
</organism>
<protein>
    <submittedName>
        <fullName evidence="3">Uncharacterized protein</fullName>
    </submittedName>
</protein>
<reference evidence="3" key="1">
    <citation type="journal article" date="2023" name="Science">
        <title>Genome structures resolve the early diversification of teleost fishes.</title>
        <authorList>
            <person name="Parey E."/>
            <person name="Louis A."/>
            <person name="Montfort J."/>
            <person name="Bouchez O."/>
            <person name="Roques C."/>
            <person name="Iampietro C."/>
            <person name="Lluch J."/>
            <person name="Castinel A."/>
            <person name="Donnadieu C."/>
            <person name="Desvignes T."/>
            <person name="Floi Bucao C."/>
            <person name="Jouanno E."/>
            <person name="Wen M."/>
            <person name="Mejri S."/>
            <person name="Dirks R."/>
            <person name="Jansen H."/>
            <person name="Henkel C."/>
            <person name="Chen W.J."/>
            <person name="Zahm M."/>
            <person name="Cabau C."/>
            <person name="Klopp C."/>
            <person name="Thompson A.W."/>
            <person name="Robinson-Rechavi M."/>
            <person name="Braasch I."/>
            <person name="Lecointre G."/>
            <person name="Bobe J."/>
            <person name="Postlethwait J.H."/>
            <person name="Berthelot C."/>
            <person name="Roest Crollius H."/>
            <person name="Guiguen Y."/>
        </authorList>
    </citation>
    <scope>NUCLEOTIDE SEQUENCE</scope>
    <source>
        <strain evidence="3">NC1722</strain>
    </source>
</reference>
<dbReference type="Proteomes" id="UP001221898">
    <property type="component" value="Unassembled WGS sequence"/>
</dbReference>
<proteinExistence type="predicted"/>